<dbReference type="OrthoDB" id="2102561at2759"/>
<evidence type="ECO:0000313" key="1">
    <source>
        <dbReference type="EMBL" id="KIJ12594.1"/>
    </source>
</evidence>
<sequence>MECKPIQVMLVVPRGITTNISKNQADNLELSPVIIYKHHEPKVIQRMNVGEGPMRMNTDEFVQSGGRILLACNHRKEAPSEEKLTRSGVKFRQTYRGRLDFSIVFLGTAPGDLAPITSIAIVSSTPSQMVVRSPGQSFAIRYGLGAR</sequence>
<protein>
    <submittedName>
        <fullName evidence="1">Uncharacterized protein</fullName>
    </submittedName>
</protein>
<dbReference type="AlphaFoldDB" id="A0A0C9SUA4"/>
<dbReference type="Proteomes" id="UP000053647">
    <property type="component" value="Unassembled WGS sequence"/>
</dbReference>
<evidence type="ECO:0000313" key="2">
    <source>
        <dbReference type="Proteomes" id="UP000053647"/>
    </source>
</evidence>
<dbReference type="EMBL" id="KN819361">
    <property type="protein sequence ID" value="KIJ12594.1"/>
    <property type="molecule type" value="Genomic_DNA"/>
</dbReference>
<accession>A0A0C9SUA4</accession>
<proteinExistence type="predicted"/>
<gene>
    <name evidence="1" type="ORF">PAXINDRAFT_14518</name>
</gene>
<reference evidence="2" key="2">
    <citation type="submission" date="2015-01" db="EMBL/GenBank/DDBJ databases">
        <title>Evolutionary Origins and Diversification of the Mycorrhizal Mutualists.</title>
        <authorList>
            <consortium name="DOE Joint Genome Institute"/>
            <consortium name="Mycorrhizal Genomics Consortium"/>
            <person name="Kohler A."/>
            <person name="Kuo A."/>
            <person name="Nagy L.G."/>
            <person name="Floudas D."/>
            <person name="Copeland A."/>
            <person name="Barry K.W."/>
            <person name="Cichocki N."/>
            <person name="Veneault-Fourrey C."/>
            <person name="LaButti K."/>
            <person name="Lindquist E.A."/>
            <person name="Lipzen A."/>
            <person name="Lundell T."/>
            <person name="Morin E."/>
            <person name="Murat C."/>
            <person name="Riley R."/>
            <person name="Ohm R."/>
            <person name="Sun H."/>
            <person name="Tunlid A."/>
            <person name="Henrissat B."/>
            <person name="Grigoriev I.V."/>
            <person name="Hibbett D.S."/>
            <person name="Martin F."/>
        </authorList>
    </citation>
    <scope>NUCLEOTIDE SEQUENCE [LARGE SCALE GENOMIC DNA]</scope>
    <source>
        <strain evidence="2">ATCC 200175</strain>
    </source>
</reference>
<keyword evidence="2" id="KW-1185">Reference proteome</keyword>
<dbReference type="HOGENOM" id="CLU_1768691_0_0_1"/>
<name>A0A0C9SUA4_PAXIN</name>
<reference evidence="1 2" key="1">
    <citation type="submission" date="2014-06" db="EMBL/GenBank/DDBJ databases">
        <authorList>
            <consortium name="DOE Joint Genome Institute"/>
            <person name="Kuo A."/>
            <person name="Kohler A."/>
            <person name="Nagy L.G."/>
            <person name="Floudas D."/>
            <person name="Copeland A."/>
            <person name="Barry K.W."/>
            <person name="Cichocki N."/>
            <person name="Veneault-Fourrey C."/>
            <person name="LaButti K."/>
            <person name="Lindquist E.A."/>
            <person name="Lipzen A."/>
            <person name="Lundell T."/>
            <person name="Morin E."/>
            <person name="Murat C."/>
            <person name="Sun H."/>
            <person name="Tunlid A."/>
            <person name="Henrissat B."/>
            <person name="Grigoriev I.V."/>
            <person name="Hibbett D.S."/>
            <person name="Martin F."/>
            <person name="Nordberg H.P."/>
            <person name="Cantor M.N."/>
            <person name="Hua S.X."/>
        </authorList>
    </citation>
    <scope>NUCLEOTIDE SEQUENCE [LARGE SCALE GENOMIC DNA]</scope>
    <source>
        <strain evidence="1 2">ATCC 200175</strain>
    </source>
</reference>
<organism evidence="1 2">
    <name type="scientific">Paxillus involutus ATCC 200175</name>
    <dbReference type="NCBI Taxonomy" id="664439"/>
    <lineage>
        <taxon>Eukaryota</taxon>
        <taxon>Fungi</taxon>
        <taxon>Dikarya</taxon>
        <taxon>Basidiomycota</taxon>
        <taxon>Agaricomycotina</taxon>
        <taxon>Agaricomycetes</taxon>
        <taxon>Agaricomycetidae</taxon>
        <taxon>Boletales</taxon>
        <taxon>Paxilineae</taxon>
        <taxon>Paxillaceae</taxon>
        <taxon>Paxillus</taxon>
    </lineage>
</organism>